<dbReference type="Gene3D" id="1.10.287.470">
    <property type="entry name" value="Helix hairpin bin"/>
    <property type="match status" value="1"/>
</dbReference>
<feature type="domain" description="Multidrug resistance protein MdtA-like beta-barrel" evidence="5">
    <location>
        <begin position="188"/>
        <end position="269"/>
    </location>
</feature>
<dbReference type="Gene3D" id="2.40.30.170">
    <property type="match status" value="1"/>
</dbReference>
<dbReference type="AlphaFoldDB" id="A0A6L3ZDC0"/>
<reference evidence="7 8" key="1">
    <citation type="submission" date="2019-10" db="EMBL/GenBank/DDBJ databases">
        <title>Genome sequence of Phaeocystidibacter marisrubri JCM30614 (type strain).</title>
        <authorList>
            <person name="Bowman J.P."/>
        </authorList>
    </citation>
    <scope>NUCLEOTIDE SEQUENCE [LARGE SCALE GENOMIC DNA]</scope>
    <source>
        <strain evidence="7 8">JCM 30614</strain>
    </source>
</reference>
<feature type="signal peptide" evidence="3">
    <location>
        <begin position="1"/>
        <end position="23"/>
    </location>
</feature>
<dbReference type="InterPro" id="IPR058625">
    <property type="entry name" value="MdtA-like_BSH"/>
</dbReference>
<dbReference type="Pfam" id="PF25917">
    <property type="entry name" value="BSH_RND"/>
    <property type="match status" value="1"/>
</dbReference>
<organism evidence="7 8">
    <name type="scientific">Phaeocystidibacter marisrubri</name>
    <dbReference type="NCBI Taxonomy" id="1577780"/>
    <lineage>
        <taxon>Bacteria</taxon>
        <taxon>Pseudomonadati</taxon>
        <taxon>Bacteroidota</taxon>
        <taxon>Flavobacteriia</taxon>
        <taxon>Flavobacteriales</taxon>
        <taxon>Phaeocystidibacteraceae</taxon>
        <taxon>Phaeocystidibacter</taxon>
    </lineage>
</organism>
<evidence type="ECO:0000256" key="3">
    <source>
        <dbReference type="SAM" id="SignalP"/>
    </source>
</evidence>
<dbReference type="PROSITE" id="PS51257">
    <property type="entry name" value="PROKAR_LIPOPROTEIN"/>
    <property type="match status" value="1"/>
</dbReference>
<dbReference type="PANTHER" id="PTHR30158">
    <property type="entry name" value="ACRA/E-RELATED COMPONENT OF DRUG EFFLUX TRANSPORTER"/>
    <property type="match status" value="1"/>
</dbReference>
<name>A0A6L3ZDC0_9FLAO</name>
<evidence type="ECO:0000259" key="6">
    <source>
        <dbReference type="Pfam" id="PF25967"/>
    </source>
</evidence>
<feature type="chain" id="PRO_5026875611" evidence="3">
    <location>
        <begin position="24"/>
        <end position="360"/>
    </location>
</feature>
<dbReference type="InterPro" id="IPR006143">
    <property type="entry name" value="RND_pump_MFP"/>
</dbReference>
<sequence>MRKILMLASLCATLFFTSCSSHEESHEEETVFTVTSPIRMDTSITDDYVCQIRSISHIELRAQERGYLEKIYVDEGQFVKKGDLLFQVMPNLYQAELNKAKAEAEFAEIEYNNTKRLADSDVVAPNELYMAKAKYDKALAELQLAQVHLQFTQIRAPFDGYIDRFHVRLGSLLDEGDLLTTLSDNSEMWVYFNVPEAEYLDYRTRVTRDSIMPVKLQMANNKMFKYSGEVRTIEADFNNETGNIPFRATFPNPDGLLRHGETGNVKMRVPLKNALLIPQKVTYEVLDKKFVFVVNEENIIEAREVKIGAEMPHLYAITSGLSEGDKVLLEGLRLVRAGDRIKYDFVSPDTAISELGLYAE</sequence>
<dbReference type="InterPro" id="IPR058627">
    <property type="entry name" value="MdtA-like_C"/>
</dbReference>
<dbReference type="Proteomes" id="UP000484164">
    <property type="component" value="Unassembled WGS sequence"/>
</dbReference>
<keyword evidence="8" id="KW-1185">Reference proteome</keyword>
<evidence type="ECO:0000259" key="5">
    <source>
        <dbReference type="Pfam" id="PF25944"/>
    </source>
</evidence>
<dbReference type="Pfam" id="PF25944">
    <property type="entry name" value="Beta-barrel_RND"/>
    <property type="match status" value="1"/>
</dbReference>
<protein>
    <submittedName>
        <fullName evidence="7">Efflux RND transporter periplasmic adaptor subunit</fullName>
    </submittedName>
</protein>
<feature type="domain" description="Multidrug resistance protein MdtA-like C-terminal permuted SH3" evidence="6">
    <location>
        <begin position="273"/>
        <end position="332"/>
    </location>
</feature>
<dbReference type="Gene3D" id="2.40.420.20">
    <property type="match status" value="1"/>
</dbReference>
<dbReference type="NCBIfam" id="TIGR01730">
    <property type="entry name" value="RND_mfp"/>
    <property type="match status" value="1"/>
</dbReference>
<dbReference type="RefSeq" id="WP_151693270.1">
    <property type="nucleotide sequence ID" value="NZ_BMGX01000001.1"/>
</dbReference>
<proteinExistence type="inferred from homology"/>
<dbReference type="GO" id="GO:0046677">
    <property type="term" value="P:response to antibiotic"/>
    <property type="evidence" value="ECO:0007669"/>
    <property type="project" value="TreeGrafter"/>
</dbReference>
<dbReference type="GO" id="GO:0022857">
    <property type="term" value="F:transmembrane transporter activity"/>
    <property type="evidence" value="ECO:0007669"/>
    <property type="project" value="InterPro"/>
</dbReference>
<keyword evidence="3" id="KW-0732">Signal</keyword>
<dbReference type="Pfam" id="PF25967">
    <property type="entry name" value="RND-MFP_C"/>
    <property type="match status" value="1"/>
</dbReference>
<dbReference type="PANTHER" id="PTHR30158:SF23">
    <property type="entry name" value="MULTIDRUG RESISTANCE PROTEIN MEXA"/>
    <property type="match status" value="1"/>
</dbReference>
<dbReference type="EMBL" id="WBVQ01000002">
    <property type="protein sequence ID" value="KAB2815841.1"/>
    <property type="molecule type" value="Genomic_DNA"/>
</dbReference>
<evidence type="ECO:0000259" key="4">
    <source>
        <dbReference type="Pfam" id="PF25917"/>
    </source>
</evidence>
<dbReference type="GO" id="GO:0030313">
    <property type="term" value="C:cell envelope"/>
    <property type="evidence" value="ECO:0007669"/>
    <property type="project" value="UniProtKB-SubCell"/>
</dbReference>
<evidence type="ECO:0000313" key="8">
    <source>
        <dbReference type="Proteomes" id="UP000484164"/>
    </source>
</evidence>
<evidence type="ECO:0000256" key="1">
    <source>
        <dbReference type="ARBA" id="ARBA00004196"/>
    </source>
</evidence>
<evidence type="ECO:0000313" key="7">
    <source>
        <dbReference type="EMBL" id="KAB2815841.1"/>
    </source>
</evidence>
<comment type="subcellular location">
    <subcellularLocation>
        <location evidence="1">Cell envelope</location>
    </subcellularLocation>
</comment>
<accession>A0A6L3ZDC0</accession>
<comment type="similarity">
    <text evidence="2">Belongs to the membrane fusion protein (MFP) (TC 8.A.1) family.</text>
</comment>
<dbReference type="GO" id="GO:0005886">
    <property type="term" value="C:plasma membrane"/>
    <property type="evidence" value="ECO:0007669"/>
    <property type="project" value="TreeGrafter"/>
</dbReference>
<dbReference type="SUPFAM" id="SSF111369">
    <property type="entry name" value="HlyD-like secretion proteins"/>
    <property type="match status" value="1"/>
</dbReference>
<feature type="domain" description="Multidrug resistance protein MdtA-like barrel-sandwich hybrid" evidence="4">
    <location>
        <begin position="58"/>
        <end position="177"/>
    </location>
</feature>
<dbReference type="OrthoDB" id="9801814at2"/>
<dbReference type="InterPro" id="IPR058626">
    <property type="entry name" value="MdtA-like_b-barrel"/>
</dbReference>
<dbReference type="Gene3D" id="2.40.50.100">
    <property type="match status" value="1"/>
</dbReference>
<gene>
    <name evidence="7" type="ORF">F8C82_09080</name>
</gene>
<comment type="caution">
    <text evidence="7">The sequence shown here is derived from an EMBL/GenBank/DDBJ whole genome shotgun (WGS) entry which is preliminary data.</text>
</comment>
<evidence type="ECO:0000256" key="2">
    <source>
        <dbReference type="ARBA" id="ARBA00009477"/>
    </source>
</evidence>